<evidence type="ECO:0000313" key="1">
    <source>
        <dbReference type="EMBL" id="KAJ4489575.1"/>
    </source>
</evidence>
<evidence type="ECO:0000313" key="2">
    <source>
        <dbReference type="Proteomes" id="UP001150238"/>
    </source>
</evidence>
<protein>
    <submittedName>
        <fullName evidence="1">Uncharacterized protein</fullName>
    </submittedName>
</protein>
<organism evidence="1 2">
    <name type="scientific">Lentinula lateritia</name>
    <dbReference type="NCBI Taxonomy" id="40482"/>
    <lineage>
        <taxon>Eukaryota</taxon>
        <taxon>Fungi</taxon>
        <taxon>Dikarya</taxon>
        <taxon>Basidiomycota</taxon>
        <taxon>Agaricomycotina</taxon>
        <taxon>Agaricomycetes</taxon>
        <taxon>Agaricomycetidae</taxon>
        <taxon>Agaricales</taxon>
        <taxon>Marasmiineae</taxon>
        <taxon>Omphalotaceae</taxon>
        <taxon>Lentinula</taxon>
    </lineage>
</organism>
<name>A0A9W9AVH4_9AGAR</name>
<accession>A0A9W9AVH4</accession>
<feature type="non-terminal residue" evidence="1">
    <location>
        <position position="143"/>
    </location>
</feature>
<comment type="caution">
    <text evidence="1">The sequence shown here is derived from an EMBL/GenBank/DDBJ whole genome shotgun (WGS) entry which is preliminary data.</text>
</comment>
<dbReference type="Proteomes" id="UP001150238">
    <property type="component" value="Unassembled WGS sequence"/>
</dbReference>
<gene>
    <name evidence="1" type="ORF">C8J55DRAFT_422548</name>
</gene>
<sequence>RSVRARIYRANDTNSAPIRVFYREDSFRLERGRFVLASTELPHPQTQPYIHDSIVKVVHRGKQYKFRVFYKRHKLLPTNQAILQLAGAPMDGDVLVAACGTKVGIRNFGGRLEIRAADKAVKRFAQHIAPFRTRRTFPASVSL</sequence>
<dbReference type="EMBL" id="JANVFS010000007">
    <property type="protein sequence ID" value="KAJ4489575.1"/>
    <property type="molecule type" value="Genomic_DNA"/>
</dbReference>
<reference evidence="1" key="1">
    <citation type="submission" date="2022-08" db="EMBL/GenBank/DDBJ databases">
        <authorList>
            <consortium name="DOE Joint Genome Institute"/>
            <person name="Min B."/>
            <person name="Riley R."/>
            <person name="Sierra-Patev S."/>
            <person name="Naranjo-Ortiz M."/>
            <person name="Looney B."/>
            <person name="Konkel Z."/>
            <person name="Slot J.C."/>
            <person name="Sakamoto Y."/>
            <person name="Steenwyk J.L."/>
            <person name="Rokas A."/>
            <person name="Carro J."/>
            <person name="Camarero S."/>
            <person name="Ferreira P."/>
            <person name="Molpeceres G."/>
            <person name="Ruiz-Duenas F.J."/>
            <person name="Serrano A."/>
            <person name="Henrissat B."/>
            <person name="Drula E."/>
            <person name="Hughes K.W."/>
            <person name="Mata J.L."/>
            <person name="Ishikawa N.K."/>
            <person name="Vargas-Isla R."/>
            <person name="Ushijima S."/>
            <person name="Smith C.A."/>
            <person name="Ahrendt S."/>
            <person name="Andreopoulos W."/>
            <person name="He G."/>
            <person name="Labutti K."/>
            <person name="Lipzen A."/>
            <person name="Ng V."/>
            <person name="Sandor L."/>
            <person name="Barry K."/>
            <person name="Martinez A.T."/>
            <person name="Xiao Y."/>
            <person name="Gibbons J.G."/>
            <person name="Terashima K."/>
            <person name="Hibbett D.S."/>
            <person name="Grigoriev I.V."/>
        </authorList>
    </citation>
    <scope>NUCLEOTIDE SEQUENCE</scope>
    <source>
        <strain evidence="1">Sp2 HRB7682 ss15</strain>
    </source>
</reference>
<dbReference type="AlphaFoldDB" id="A0A9W9AVH4"/>
<proteinExistence type="predicted"/>
<reference evidence="1" key="2">
    <citation type="journal article" date="2023" name="Proc. Natl. Acad. Sci. U.S.A.">
        <title>A global phylogenomic analysis of the shiitake genus Lentinula.</title>
        <authorList>
            <person name="Sierra-Patev S."/>
            <person name="Min B."/>
            <person name="Naranjo-Ortiz M."/>
            <person name="Looney B."/>
            <person name="Konkel Z."/>
            <person name="Slot J.C."/>
            <person name="Sakamoto Y."/>
            <person name="Steenwyk J.L."/>
            <person name="Rokas A."/>
            <person name="Carro J."/>
            <person name="Camarero S."/>
            <person name="Ferreira P."/>
            <person name="Molpeceres G."/>
            <person name="Ruiz-Duenas F.J."/>
            <person name="Serrano A."/>
            <person name="Henrissat B."/>
            <person name="Drula E."/>
            <person name="Hughes K.W."/>
            <person name="Mata J.L."/>
            <person name="Ishikawa N.K."/>
            <person name="Vargas-Isla R."/>
            <person name="Ushijima S."/>
            <person name="Smith C.A."/>
            <person name="Donoghue J."/>
            <person name="Ahrendt S."/>
            <person name="Andreopoulos W."/>
            <person name="He G."/>
            <person name="LaButti K."/>
            <person name="Lipzen A."/>
            <person name="Ng V."/>
            <person name="Riley R."/>
            <person name="Sandor L."/>
            <person name="Barry K."/>
            <person name="Martinez A.T."/>
            <person name="Xiao Y."/>
            <person name="Gibbons J.G."/>
            <person name="Terashima K."/>
            <person name="Grigoriev I.V."/>
            <person name="Hibbett D."/>
        </authorList>
    </citation>
    <scope>NUCLEOTIDE SEQUENCE</scope>
    <source>
        <strain evidence="1">Sp2 HRB7682 ss15</strain>
    </source>
</reference>